<reference evidence="2 3" key="1">
    <citation type="submission" date="2018-08" db="EMBL/GenBank/DDBJ databases">
        <title>Genomic Encyclopedia of Type Strains, Phase IV (KMG-IV): sequencing the most valuable type-strain genomes for metagenomic binning, comparative biology and taxonomic classification.</title>
        <authorList>
            <person name="Goeker M."/>
        </authorList>
    </citation>
    <scope>NUCLEOTIDE SEQUENCE [LARGE SCALE GENOMIC DNA]</scope>
    <source>
        <strain evidence="2 3">BW863</strain>
    </source>
</reference>
<feature type="chain" id="PRO_5017558884" description="Homogentisate 1,2-dioxygenase" evidence="1">
    <location>
        <begin position="23"/>
        <end position="165"/>
    </location>
</feature>
<dbReference type="EMBL" id="QUMO01000002">
    <property type="protein sequence ID" value="REF87359.1"/>
    <property type="molecule type" value="Genomic_DNA"/>
</dbReference>
<evidence type="ECO:0000256" key="1">
    <source>
        <dbReference type="SAM" id="SignalP"/>
    </source>
</evidence>
<keyword evidence="1" id="KW-0732">Signal</keyword>
<proteinExistence type="predicted"/>
<name>A0A3D9Z225_9HYPH</name>
<protein>
    <recommendedName>
        <fullName evidence="4">Homogentisate 1,2-dioxygenase</fullName>
    </recommendedName>
</protein>
<evidence type="ECO:0000313" key="3">
    <source>
        <dbReference type="Proteomes" id="UP000256900"/>
    </source>
</evidence>
<evidence type="ECO:0008006" key="4">
    <source>
        <dbReference type="Google" id="ProtNLM"/>
    </source>
</evidence>
<accession>A0A3D9Z225</accession>
<dbReference type="OrthoDB" id="7376020at2"/>
<comment type="caution">
    <text evidence="2">The sequence shown here is derived from an EMBL/GenBank/DDBJ whole genome shotgun (WGS) entry which is preliminary data.</text>
</comment>
<dbReference type="Proteomes" id="UP000256900">
    <property type="component" value="Unassembled WGS sequence"/>
</dbReference>
<gene>
    <name evidence="2" type="ORF">DES32_0979</name>
</gene>
<organism evidence="2 3">
    <name type="scientific">Methylovirgula ligni</name>
    <dbReference type="NCBI Taxonomy" id="569860"/>
    <lineage>
        <taxon>Bacteria</taxon>
        <taxon>Pseudomonadati</taxon>
        <taxon>Pseudomonadota</taxon>
        <taxon>Alphaproteobacteria</taxon>
        <taxon>Hyphomicrobiales</taxon>
        <taxon>Beijerinckiaceae</taxon>
        <taxon>Methylovirgula</taxon>
    </lineage>
</organism>
<dbReference type="AlphaFoldDB" id="A0A3D9Z225"/>
<feature type="signal peptide" evidence="1">
    <location>
        <begin position="1"/>
        <end position="22"/>
    </location>
</feature>
<evidence type="ECO:0000313" key="2">
    <source>
        <dbReference type="EMBL" id="REF87359.1"/>
    </source>
</evidence>
<dbReference type="RefSeq" id="WP_115835572.1">
    <property type="nucleotide sequence ID" value="NZ_CP025086.1"/>
</dbReference>
<keyword evidence="3" id="KW-1185">Reference proteome</keyword>
<sequence length="165" mass="16990">MMPLLRMSAVLIATLAVVPAMAEPTGCDHFKWPLDHEKALLSKPIAVASGGAATLATGETLTLDPEATAKLPQAPSRPPKFPGSYAGFVTLAAPASAGIYRVTLTRGAWIDVVQDGHLLKTVDHTGATGCAGLAKSVKFDLKATPFTVEISSSTAPSVALVVTPD</sequence>